<feature type="non-terminal residue" evidence="1">
    <location>
        <position position="89"/>
    </location>
</feature>
<comment type="caution">
    <text evidence="1">The sequence shown here is derived from an EMBL/GenBank/DDBJ whole genome shotgun (WGS) entry which is preliminary data.</text>
</comment>
<keyword evidence="2" id="KW-1185">Reference proteome</keyword>
<evidence type="ECO:0000313" key="2">
    <source>
        <dbReference type="Proteomes" id="UP000265520"/>
    </source>
</evidence>
<name>A0A392R3J0_9FABA</name>
<accession>A0A392R3J0</accession>
<sequence length="89" mass="10520">MEGLVWRWEWRDALTQSEEHELINLKELLLDANVNPNSVDRWRWSIGYAGLFSVKSCYNFLLQISLTETLQPMLLEAIKKLWKNDVPSK</sequence>
<dbReference type="EMBL" id="LXQA010177205">
    <property type="protein sequence ID" value="MCI30125.1"/>
    <property type="molecule type" value="Genomic_DNA"/>
</dbReference>
<evidence type="ECO:0000313" key="1">
    <source>
        <dbReference type="EMBL" id="MCI30125.1"/>
    </source>
</evidence>
<protein>
    <submittedName>
        <fullName evidence="1">Putative ribonuclease H protein</fullName>
    </submittedName>
</protein>
<dbReference type="Proteomes" id="UP000265520">
    <property type="component" value="Unassembled WGS sequence"/>
</dbReference>
<dbReference type="AlphaFoldDB" id="A0A392R3J0"/>
<proteinExistence type="predicted"/>
<reference evidence="1 2" key="1">
    <citation type="journal article" date="2018" name="Front. Plant Sci.">
        <title>Red Clover (Trifolium pratense) and Zigzag Clover (T. medium) - A Picture of Genomic Similarities and Differences.</title>
        <authorList>
            <person name="Dluhosova J."/>
            <person name="Istvanek J."/>
            <person name="Nedelnik J."/>
            <person name="Repkova J."/>
        </authorList>
    </citation>
    <scope>NUCLEOTIDE SEQUENCE [LARGE SCALE GENOMIC DNA]</scope>
    <source>
        <strain evidence="2">cv. 10/8</strain>
        <tissue evidence="1">Leaf</tissue>
    </source>
</reference>
<organism evidence="1 2">
    <name type="scientific">Trifolium medium</name>
    <dbReference type="NCBI Taxonomy" id="97028"/>
    <lineage>
        <taxon>Eukaryota</taxon>
        <taxon>Viridiplantae</taxon>
        <taxon>Streptophyta</taxon>
        <taxon>Embryophyta</taxon>
        <taxon>Tracheophyta</taxon>
        <taxon>Spermatophyta</taxon>
        <taxon>Magnoliopsida</taxon>
        <taxon>eudicotyledons</taxon>
        <taxon>Gunneridae</taxon>
        <taxon>Pentapetalae</taxon>
        <taxon>rosids</taxon>
        <taxon>fabids</taxon>
        <taxon>Fabales</taxon>
        <taxon>Fabaceae</taxon>
        <taxon>Papilionoideae</taxon>
        <taxon>50 kb inversion clade</taxon>
        <taxon>NPAAA clade</taxon>
        <taxon>Hologalegina</taxon>
        <taxon>IRL clade</taxon>
        <taxon>Trifolieae</taxon>
        <taxon>Trifolium</taxon>
    </lineage>
</organism>